<dbReference type="Proteomes" id="UP000034181">
    <property type="component" value="Unassembled WGS sequence"/>
</dbReference>
<evidence type="ECO:0000313" key="1">
    <source>
        <dbReference type="EMBL" id="KKQ75934.1"/>
    </source>
</evidence>
<comment type="caution">
    <text evidence="1">The sequence shown here is derived from an EMBL/GenBank/DDBJ whole genome shotgun (WGS) entry which is preliminary data.</text>
</comment>
<gene>
    <name evidence="1" type="ORF">US96_C0001G0010</name>
</gene>
<reference evidence="1 2" key="1">
    <citation type="journal article" date="2015" name="Nature">
        <title>rRNA introns, odd ribosomes, and small enigmatic genomes across a large radiation of phyla.</title>
        <authorList>
            <person name="Brown C.T."/>
            <person name="Hug L.A."/>
            <person name="Thomas B.C."/>
            <person name="Sharon I."/>
            <person name="Castelle C.J."/>
            <person name="Singh A."/>
            <person name="Wilkins M.J."/>
            <person name="Williams K.H."/>
            <person name="Banfield J.F."/>
        </authorList>
    </citation>
    <scope>NUCLEOTIDE SEQUENCE [LARGE SCALE GENOMIC DNA]</scope>
</reference>
<name>A0A0G0MQI8_9BACT</name>
<proteinExistence type="predicted"/>
<sequence>MLTPKDIKVLDTLLDKKLDQKLDEKLDQKLKPIMNEQKKQGKKLDAFLRLYDGEHTHLRKRVDRIDNHLNLVPLQYKR</sequence>
<organism evidence="1 2">
    <name type="scientific">Candidatus Woesebacteria bacterium GW2011_GWB1_38_5b</name>
    <dbReference type="NCBI Taxonomy" id="1618569"/>
    <lineage>
        <taxon>Bacteria</taxon>
        <taxon>Candidatus Woeseibacteriota</taxon>
    </lineage>
</organism>
<protein>
    <submittedName>
        <fullName evidence="1">Uncharacterized protein</fullName>
    </submittedName>
</protein>
<evidence type="ECO:0000313" key="2">
    <source>
        <dbReference type="Proteomes" id="UP000034181"/>
    </source>
</evidence>
<dbReference type="AlphaFoldDB" id="A0A0G0MQI8"/>
<dbReference type="EMBL" id="LBUZ01000001">
    <property type="protein sequence ID" value="KKQ75934.1"/>
    <property type="molecule type" value="Genomic_DNA"/>
</dbReference>
<accession>A0A0G0MQI8</accession>